<dbReference type="PROSITE" id="PS01164">
    <property type="entry name" value="COPPER_AMINE_OXID_1"/>
    <property type="match status" value="1"/>
</dbReference>
<feature type="signal peptide" evidence="9">
    <location>
        <begin position="1"/>
        <end position="25"/>
    </location>
</feature>
<dbReference type="GO" id="GO:0048038">
    <property type="term" value="F:quinone binding"/>
    <property type="evidence" value="ECO:0007669"/>
    <property type="project" value="InterPro"/>
</dbReference>
<dbReference type="Gene3D" id="3.10.450.40">
    <property type="match status" value="2"/>
</dbReference>
<dbReference type="Gene3D" id="2.70.98.20">
    <property type="entry name" value="Copper amine oxidase, catalytic domain"/>
    <property type="match status" value="1"/>
</dbReference>
<dbReference type="AlphaFoldDB" id="A0A401TEQ7"/>
<dbReference type="GO" id="GO:0052597">
    <property type="term" value="F:diamine oxidase activity"/>
    <property type="evidence" value="ECO:0007669"/>
    <property type="project" value="TreeGrafter"/>
</dbReference>
<feature type="domain" description="Copper amine oxidase N3-terminal" evidence="12">
    <location>
        <begin position="149"/>
        <end position="248"/>
    </location>
</feature>
<evidence type="ECO:0000256" key="5">
    <source>
        <dbReference type="ARBA" id="ARBA00023008"/>
    </source>
</evidence>
<keyword evidence="14" id="KW-1185">Reference proteome</keyword>
<comment type="PTM">
    <text evidence="7 8">Topaquinone (TPQ) is generated by copper-dependent autoxidation of a specific tyrosyl residue.</text>
</comment>
<evidence type="ECO:0000256" key="2">
    <source>
        <dbReference type="ARBA" id="ARBA00022723"/>
    </source>
</evidence>
<dbReference type="InterPro" id="IPR015802">
    <property type="entry name" value="Cu_amine_oxidase_N3"/>
</dbReference>
<keyword evidence="3 6" id="KW-0801">TPQ</keyword>
<dbReference type="Pfam" id="PF01179">
    <property type="entry name" value="Cu_amine_oxid"/>
    <property type="match status" value="1"/>
</dbReference>
<keyword evidence="2 8" id="KW-0479">Metal-binding</keyword>
<dbReference type="GO" id="GO:0046677">
    <property type="term" value="P:response to antibiotic"/>
    <property type="evidence" value="ECO:0007669"/>
    <property type="project" value="TreeGrafter"/>
</dbReference>
<evidence type="ECO:0000256" key="1">
    <source>
        <dbReference type="ARBA" id="ARBA00007983"/>
    </source>
</evidence>
<dbReference type="Pfam" id="PF02728">
    <property type="entry name" value="Cu_amine_oxidN3"/>
    <property type="match status" value="1"/>
</dbReference>
<organism evidence="13 14">
    <name type="scientific">Chiloscyllium punctatum</name>
    <name type="common">Brownbanded bambooshark</name>
    <name type="synonym">Hemiscyllium punctatum</name>
    <dbReference type="NCBI Taxonomy" id="137246"/>
    <lineage>
        <taxon>Eukaryota</taxon>
        <taxon>Metazoa</taxon>
        <taxon>Chordata</taxon>
        <taxon>Craniata</taxon>
        <taxon>Vertebrata</taxon>
        <taxon>Chondrichthyes</taxon>
        <taxon>Elasmobranchii</taxon>
        <taxon>Galeomorphii</taxon>
        <taxon>Galeoidea</taxon>
        <taxon>Orectolobiformes</taxon>
        <taxon>Hemiscylliidae</taxon>
        <taxon>Chiloscyllium</taxon>
    </lineage>
</organism>
<dbReference type="FunFam" id="3.10.450.40:FF:000007">
    <property type="entry name" value="Amine oxidase"/>
    <property type="match status" value="1"/>
</dbReference>
<dbReference type="InterPro" id="IPR000269">
    <property type="entry name" value="Cu_amine_oxidase"/>
</dbReference>
<feature type="non-terminal residue" evidence="13">
    <location>
        <position position="498"/>
    </location>
</feature>
<keyword evidence="5 8" id="KW-0186">Copper</keyword>
<evidence type="ECO:0000313" key="14">
    <source>
        <dbReference type="Proteomes" id="UP000287033"/>
    </source>
</evidence>
<dbReference type="PRINTS" id="PR00766">
    <property type="entry name" value="CUDAOXIDASE"/>
</dbReference>
<comment type="similarity">
    <text evidence="1 8">Belongs to the copper/topaquinone oxidase family.</text>
</comment>
<dbReference type="PANTHER" id="PTHR10638">
    <property type="entry name" value="COPPER AMINE OXIDASE"/>
    <property type="match status" value="1"/>
</dbReference>
<dbReference type="Pfam" id="PF02727">
    <property type="entry name" value="Cu_amine_oxidN2"/>
    <property type="match status" value="1"/>
</dbReference>
<evidence type="ECO:0000256" key="9">
    <source>
        <dbReference type="SAM" id="SignalP"/>
    </source>
</evidence>
<feature type="domain" description="Copper amine oxidase catalytic" evidence="10">
    <location>
        <begin position="299"/>
        <end position="497"/>
    </location>
</feature>
<keyword evidence="9" id="KW-0732">Signal</keyword>
<dbReference type="OrthoDB" id="5379943at2759"/>
<keyword evidence="4 8" id="KW-0560">Oxidoreductase</keyword>
<dbReference type="GO" id="GO:0008131">
    <property type="term" value="F:primary methylamine oxidase activity"/>
    <property type="evidence" value="ECO:0007669"/>
    <property type="project" value="InterPro"/>
</dbReference>
<dbReference type="InterPro" id="IPR015800">
    <property type="entry name" value="Cu_amine_oxidase_N2"/>
</dbReference>
<evidence type="ECO:0000259" key="12">
    <source>
        <dbReference type="Pfam" id="PF02728"/>
    </source>
</evidence>
<evidence type="ECO:0000256" key="4">
    <source>
        <dbReference type="ARBA" id="ARBA00023002"/>
    </source>
</evidence>
<dbReference type="EC" id="1.4.3.-" evidence="8"/>
<feature type="chain" id="PRO_5019263730" description="Amine oxidase" evidence="9">
    <location>
        <begin position="26"/>
        <end position="498"/>
    </location>
</feature>
<feature type="domain" description="Copper amine oxidase N2-terminal" evidence="11">
    <location>
        <begin position="48"/>
        <end position="132"/>
    </location>
</feature>
<dbReference type="SUPFAM" id="SSF49998">
    <property type="entry name" value="Amine oxidase catalytic domain"/>
    <property type="match status" value="1"/>
</dbReference>
<evidence type="ECO:0000256" key="6">
    <source>
        <dbReference type="PIRSR" id="PIRSR600269-50"/>
    </source>
</evidence>
<gene>
    <name evidence="13" type="ORF">chiPu_0025197</name>
</gene>
<feature type="active site" description="Proton acceptor" evidence="6">
    <location>
        <position position="371"/>
    </location>
</feature>
<dbReference type="SUPFAM" id="SSF54416">
    <property type="entry name" value="Amine oxidase N-terminal region"/>
    <property type="match status" value="2"/>
</dbReference>
<evidence type="ECO:0000259" key="11">
    <source>
        <dbReference type="Pfam" id="PF02727"/>
    </source>
</evidence>
<evidence type="ECO:0000256" key="8">
    <source>
        <dbReference type="RuleBase" id="RU000672"/>
    </source>
</evidence>
<dbReference type="InterPro" id="IPR049948">
    <property type="entry name" value="Cu_Am_ox_TPQ-bd"/>
</dbReference>
<dbReference type="EMBL" id="BEZZ01053905">
    <property type="protein sequence ID" value="GCC41111.1"/>
    <property type="molecule type" value="Genomic_DNA"/>
</dbReference>
<dbReference type="InterPro" id="IPR016182">
    <property type="entry name" value="Cu_amine_oxidase_N-reg"/>
</dbReference>
<dbReference type="OMA" id="IVEEWIC"/>
<dbReference type="GO" id="GO:0005507">
    <property type="term" value="F:copper ion binding"/>
    <property type="evidence" value="ECO:0007669"/>
    <property type="project" value="InterPro"/>
</dbReference>
<evidence type="ECO:0000313" key="13">
    <source>
        <dbReference type="EMBL" id="GCC41111.1"/>
    </source>
</evidence>
<accession>A0A401TEQ7</accession>
<comment type="cofactor">
    <cofactor evidence="8">
        <name>Cu cation</name>
        <dbReference type="ChEBI" id="CHEBI:23378"/>
    </cofactor>
    <text evidence="8">Contains 1 topaquinone per subunit.</text>
</comment>
<sequence>VGMRGILRLQLACFWTLLIWSDVSFQYPQTTDRCQNTASVFAQLHPTEMRAVRTFLLSQKHLNLSTAKSQTLKKNYIFLIQLQMPKKHHVLSFLRGTGCVPKRNAKVVIFFGAEPAPNVTEFTVGPLPRPTYYHTVPLGENRPIKYASRPITTLEYTLLLEKLVEVTKPATLLLKESNGFWWTNCSDHCLTFTDAAPRGQRSGDRKTWFILQRAVEGFFIHPIGFEILLNHESLNPQDWLVEKVWFHGEYFDSVDQLVWSYNLGKVNISPLPEYQSQGLYSSYTPREHFQSRTEIPGPKLYQPQGQRYTVQGNAVHYSGWSFAFRSQVTTGLQLFNVQFNDEPIAYEISVQEAIAFYSGHSPAGMQTKYIDTAWGMGSMNYELAKGIDCPEIATYRDVHHFVDTDQPIRYKNALCIFEYPTGVPLRRHFDNNFKGSFNFYGGLEGHVLVIRSTSTVYNYDYLWDFIFYQNGVIEVKVHTTGYIHSTFFTPDGVNYGTK</sequence>
<dbReference type="GO" id="GO:0005886">
    <property type="term" value="C:plasma membrane"/>
    <property type="evidence" value="ECO:0007669"/>
    <property type="project" value="TreeGrafter"/>
</dbReference>
<name>A0A401TEQ7_CHIPU</name>
<dbReference type="STRING" id="137246.A0A401TEQ7"/>
<feature type="modified residue" description="2',4',5'-topaquinone" evidence="7">
    <location>
        <position position="459"/>
    </location>
</feature>
<feature type="active site" description="Schiff-base intermediate with substrate; via topaquinone" evidence="6">
    <location>
        <position position="459"/>
    </location>
</feature>
<dbReference type="InterPro" id="IPR015798">
    <property type="entry name" value="Cu_amine_oxidase_C"/>
</dbReference>
<dbReference type="Proteomes" id="UP000287033">
    <property type="component" value="Unassembled WGS sequence"/>
</dbReference>
<comment type="caution">
    <text evidence="13">The sequence shown here is derived from an EMBL/GenBank/DDBJ whole genome shotgun (WGS) entry which is preliminary data.</text>
</comment>
<dbReference type="InterPro" id="IPR036460">
    <property type="entry name" value="Cu_amine_oxidase_C_sf"/>
</dbReference>
<dbReference type="GO" id="GO:0009308">
    <property type="term" value="P:amine metabolic process"/>
    <property type="evidence" value="ECO:0007669"/>
    <property type="project" value="UniProtKB-UniRule"/>
</dbReference>
<reference evidence="13 14" key="1">
    <citation type="journal article" date="2018" name="Nat. Ecol. Evol.">
        <title>Shark genomes provide insights into elasmobranch evolution and the origin of vertebrates.</title>
        <authorList>
            <person name="Hara Y"/>
            <person name="Yamaguchi K"/>
            <person name="Onimaru K"/>
            <person name="Kadota M"/>
            <person name="Koyanagi M"/>
            <person name="Keeley SD"/>
            <person name="Tatsumi K"/>
            <person name="Tanaka K"/>
            <person name="Motone F"/>
            <person name="Kageyama Y"/>
            <person name="Nozu R"/>
            <person name="Adachi N"/>
            <person name="Nishimura O"/>
            <person name="Nakagawa R"/>
            <person name="Tanegashima C"/>
            <person name="Kiyatake I"/>
            <person name="Matsumoto R"/>
            <person name="Murakumo K"/>
            <person name="Nishida K"/>
            <person name="Terakita A"/>
            <person name="Kuratani S"/>
            <person name="Sato K"/>
            <person name="Hyodo S Kuraku.S."/>
        </authorList>
    </citation>
    <scope>NUCLEOTIDE SEQUENCE [LARGE SCALE GENOMIC DNA]</scope>
</reference>
<evidence type="ECO:0000259" key="10">
    <source>
        <dbReference type="Pfam" id="PF01179"/>
    </source>
</evidence>
<protein>
    <recommendedName>
        <fullName evidence="8">Amine oxidase</fullName>
        <ecNumber evidence="8">1.4.3.-</ecNumber>
    </recommendedName>
</protein>
<evidence type="ECO:0000256" key="7">
    <source>
        <dbReference type="PIRSR" id="PIRSR600269-51"/>
    </source>
</evidence>
<feature type="non-terminal residue" evidence="13">
    <location>
        <position position="1"/>
    </location>
</feature>
<evidence type="ECO:0000256" key="3">
    <source>
        <dbReference type="ARBA" id="ARBA00022772"/>
    </source>
</evidence>
<dbReference type="PANTHER" id="PTHR10638:SF3">
    <property type="entry name" value="AMILORIDE-SENSITIVE AMINE OXIDASE [COPPER-CONTAINING]"/>
    <property type="match status" value="1"/>
</dbReference>
<dbReference type="FunFam" id="3.10.450.40:FF:000022">
    <property type="entry name" value="Amine oxidase"/>
    <property type="match status" value="1"/>
</dbReference>
<proteinExistence type="inferred from homology"/>